<name>A0A8X8GK76_STAHO</name>
<protein>
    <submittedName>
        <fullName evidence="1">Uncharacterized protein</fullName>
    </submittedName>
</protein>
<reference evidence="1 2" key="1">
    <citation type="submission" date="2022-06" db="EMBL/GenBank/DDBJ databases">
        <title>Staphylococcus hominis ShoR14 genome sequence.</title>
        <authorList>
            <person name="Yeo C.C."/>
            <person name="Chew C.H."/>
            <person name="Che Hamzah A.M."/>
            <person name="Al-Trad E.I."/>
        </authorList>
    </citation>
    <scope>NUCLEOTIDE SEQUENCE [LARGE SCALE GENOMIC DNA]</scope>
    <source>
        <strain evidence="1 2">ShoR14</strain>
    </source>
</reference>
<dbReference type="AlphaFoldDB" id="A0A8X8GK76"/>
<comment type="caution">
    <text evidence="1">The sequence shown here is derived from an EMBL/GenBank/DDBJ whole genome shotgun (WGS) entry which is preliminary data.</text>
</comment>
<proteinExistence type="predicted"/>
<evidence type="ECO:0000313" key="1">
    <source>
        <dbReference type="EMBL" id="MCM5673033.1"/>
    </source>
</evidence>
<keyword evidence="2" id="KW-1185">Reference proteome</keyword>
<dbReference type="Proteomes" id="UP000665944">
    <property type="component" value="Unassembled WGS sequence"/>
</dbReference>
<organism evidence="1 2">
    <name type="scientific">Staphylococcus hominis</name>
    <dbReference type="NCBI Taxonomy" id="1290"/>
    <lineage>
        <taxon>Bacteria</taxon>
        <taxon>Bacillati</taxon>
        <taxon>Bacillota</taxon>
        <taxon>Bacilli</taxon>
        <taxon>Bacillales</taxon>
        <taxon>Staphylococcaceae</taxon>
        <taxon>Staphylococcus</taxon>
    </lineage>
</organism>
<sequence>MDSKYKNVRLSPETYEKLREIKYHTNKNFIEITTNAIDMYYNHLKSRNEFKKG</sequence>
<gene>
    <name evidence="1" type="ORF">J7T32_009795</name>
</gene>
<evidence type="ECO:0000313" key="2">
    <source>
        <dbReference type="Proteomes" id="UP000665944"/>
    </source>
</evidence>
<dbReference type="RefSeq" id="WP_012817976.1">
    <property type="nucleotide sequence ID" value="NZ_JAGHKT020000016.1"/>
</dbReference>
<accession>A0A8X8GK76</accession>
<dbReference type="EMBL" id="JAGHKT020000016">
    <property type="protein sequence ID" value="MCM5673033.1"/>
    <property type="molecule type" value="Genomic_DNA"/>
</dbReference>